<accession>U5QIT3</accession>
<gene>
    <name evidence="2" type="ORF">GKIL_1349</name>
</gene>
<feature type="transmembrane region" description="Helical" evidence="1">
    <location>
        <begin position="45"/>
        <end position="63"/>
    </location>
</feature>
<keyword evidence="1" id="KW-1133">Transmembrane helix</keyword>
<dbReference type="RefSeq" id="WP_023172688.1">
    <property type="nucleotide sequence ID" value="NC_022600.1"/>
</dbReference>
<dbReference type="KEGG" id="glj:GKIL_1349"/>
<dbReference type="HOGENOM" id="CLU_2825028_0_0_3"/>
<keyword evidence="3" id="KW-1185">Reference proteome</keyword>
<proteinExistence type="predicted"/>
<evidence type="ECO:0000313" key="2">
    <source>
        <dbReference type="EMBL" id="AGY57595.1"/>
    </source>
</evidence>
<dbReference type="EMBL" id="CP003587">
    <property type="protein sequence ID" value="AGY57595.1"/>
    <property type="molecule type" value="Genomic_DNA"/>
</dbReference>
<evidence type="ECO:0000313" key="3">
    <source>
        <dbReference type="Proteomes" id="UP000017396"/>
    </source>
</evidence>
<organism evidence="2 3">
    <name type="scientific">Gloeobacter kilaueensis (strain ATCC BAA-2537 / CCAP 1431/1 / ULC 316 / JS1)</name>
    <dbReference type="NCBI Taxonomy" id="1183438"/>
    <lineage>
        <taxon>Bacteria</taxon>
        <taxon>Bacillati</taxon>
        <taxon>Cyanobacteriota</taxon>
        <taxon>Cyanophyceae</taxon>
        <taxon>Gloeobacterales</taxon>
        <taxon>Gloeobacteraceae</taxon>
        <taxon>Gloeobacter</taxon>
    </lineage>
</organism>
<name>U5QIT3_GLOK1</name>
<reference evidence="2 3" key="1">
    <citation type="journal article" date="2013" name="PLoS ONE">
        <title>Cultivation and Complete Genome Sequencing of Gloeobacter kilaueensis sp. nov., from a Lava Cave in Kilauea Caldera, Hawai'i.</title>
        <authorList>
            <person name="Saw J.H."/>
            <person name="Schatz M."/>
            <person name="Brown M.V."/>
            <person name="Kunkel D.D."/>
            <person name="Foster J.S."/>
            <person name="Shick H."/>
            <person name="Christensen S."/>
            <person name="Hou S."/>
            <person name="Wan X."/>
            <person name="Donachie S.P."/>
        </authorList>
    </citation>
    <scope>NUCLEOTIDE SEQUENCE [LARGE SCALE GENOMIC DNA]</scope>
    <source>
        <strain evidence="3">JS</strain>
    </source>
</reference>
<keyword evidence="1" id="KW-0472">Membrane</keyword>
<evidence type="ECO:0000256" key="1">
    <source>
        <dbReference type="SAM" id="Phobius"/>
    </source>
</evidence>
<dbReference type="AlphaFoldDB" id="U5QIT3"/>
<keyword evidence="1" id="KW-0812">Transmembrane</keyword>
<feature type="transmembrane region" description="Helical" evidence="1">
    <location>
        <begin position="6"/>
        <end position="33"/>
    </location>
</feature>
<sequence length="66" mass="7160">MATLVYWLFCGSFLAAVSLHLAASLLVGLWLLWRDDLLIDWHANLMIAALGFGIGGTLAAFWLPAA</sequence>
<dbReference type="STRING" id="1183438.GKIL_1349"/>
<protein>
    <submittedName>
        <fullName evidence="2">Uncharacterized protein</fullName>
    </submittedName>
</protein>
<dbReference type="Proteomes" id="UP000017396">
    <property type="component" value="Chromosome"/>
</dbReference>